<comment type="function">
    <text evidence="6">This enzyme catalyzes the hydrolysis of the N-terminal peptide bond of an N-acetylated peptide to generate an N-acetylated amino acid and a peptide with a free N-terminus. It preferentially cleaves off Ac-Ala, Ac-Met and Ac-Ser. Also, involved in the degradation of oxidized and glycated proteins.</text>
</comment>
<evidence type="ECO:0000256" key="5">
    <source>
        <dbReference type="ARBA" id="ARBA00032596"/>
    </source>
</evidence>
<dbReference type="Pfam" id="PF00326">
    <property type="entry name" value="Peptidase_S9"/>
    <property type="match status" value="1"/>
</dbReference>
<protein>
    <recommendedName>
        <fullName evidence="5">Acyl-peptide hydrolase</fullName>
    </recommendedName>
    <alternativeName>
        <fullName evidence="4">Acylaminoacyl-peptidase</fullName>
    </alternativeName>
</protein>
<dbReference type="PROSITE" id="PS00708">
    <property type="entry name" value="PRO_ENDOPEP_SER"/>
    <property type="match status" value="1"/>
</dbReference>
<evidence type="ECO:0000259" key="8">
    <source>
        <dbReference type="Pfam" id="PF00326"/>
    </source>
</evidence>
<dbReference type="SUPFAM" id="SSF53474">
    <property type="entry name" value="alpha/beta-Hydrolases"/>
    <property type="match status" value="1"/>
</dbReference>
<dbReference type="InterPro" id="IPR001375">
    <property type="entry name" value="Peptidase_S9_cat"/>
</dbReference>
<dbReference type="GO" id="GO:0004252">
    <property type="term" value="F:serine-type endopeptidase activity"/>
    <property type="evidence" value="ECO:0007669"/>
    <property type="project" value="InterPro"/>
</dbReference>
<keyword evidence="7" id="KW-0732">Signal</keyword>
<dbReference type="PANTHER" id="PTHR42776">
    <property type="entry name" value="SERINE PEPTIDASE S9 FAMILY MEMBER"/>
    <property type="match status" value="1"/>
</dbReference>
<organism evidence="9 10">
    <name type="scientific">Steroidobacter agaridevorans</name>
    <dbReference type="NCBI Taxonomy" id="2695856"/>
    <lineage>
        <taxon>Bacteria</taxon>
        <taxon>Pseudomonadati</taxon>
        <taxon>Pseudomonadota</taxon>
        <taxon>Gammaproteobacteria</taxon>
        <taxon>Steroidobacterales</taxon>
        <taxon>Steroidobacteraceae</taxon>
        <taxon>Steroidobacter</taxon>
    </lineage>
</organism>
<evidence type="ECO:0000256" key="2">
    <source>
        <dbReference type="ARBA" id="ARBA00022825"/>
    </source>
</evidence>
<keyword evidence="2" id="KW-0645">Protease</keyword>
<evidence type="ECO:0000256" key="6">
    <source>
        <dbReference type="ARBA" id="ARBA00045885"/>
    </source>
</evidence>
<dbReference type="InterPro" id="IPR029058">
    <property type="entry name" value="AB_hydrolase_fold"/>
</dbReference>
<evidence type="ECO:0000256" key="7">
    <source>
        <dbReference type="SAM" id="SignalP"/>
    </source>
</evidence>
<dbReference type="EMBL" id="BLJN01000001">
    <property type="protein sequence ID" value="GFE78298.1"/>
    <property type="molecule type" value="Genomic_DNA"/>
</dbReference>
<name>A0A829Y5T5_9GAMM</name>
<dbReference type="GO" id="GO:0006508">
    <property type="term" value="P:proteolysis"/>
    <property type="evidence" value="ECO:0007669"/>
    <property type="project" value="InterPro"/>
</dbReference>
<dbReference type="SUPFAM" id="SSF82171">
    <property type="entry name" value="DPP6 N-terminal domain-like"/>
    <property type="match status" value="1"/>
</dbReference>
<evidence type="ECO:0000256" key="4">
    <source>
        <dbReference type="ARBA" id="ARBA00032284"/>
    </source>
</evidence>
<comment type="caution">
    <text evidence="9">The sequence shown here is derived from an EMBL/GenBank/DDBJ whole genome shotgun (WGS) entry which is preliminary data.</text>
</comment>
<reference evidence="10" key="1">
    <citation type="submission" date="2020-01" db="EMBL/GenBank/DDBJ databases">
        <title>'Steroidobacter agaridevorans' sp. nov., agar-degrading bacteria isolated from rhizosphere soils.</title>
        <authorList>
            <person name="Ikenaga M."/>
            <person name="Kataoka M."/>
            <person name="Murouchi A."/>
            <person name="Katsuragi S."/>
            <person name="Sakai M."/>
        </authorList>
    </citation>
    <scope>NUCLEOTIDE SEQUENCE [LARGE SCALE GENOMIC DNA]</scope>
    <source>
        <strain evidence="10">YU21-B</strain>
    </source>
</reference>
<dbReference type="PANTHER" id="PTHR42776:SF27">
    <property type="entry name" value="DIPEPTIDYL PEPTIDASE FAMILY MEMBER 6"/>
    <property type="match status" value="1"/>
</dbReference>
<feature type="domain" description="Peptidase S9 prolyl oligopeptidase catalytic" evidence="8">
    <location>
        <begin position="467"/>
        <end position="673"/>
    </location>
</feature>
<evidence type="ECO:0000256" key="1">
    <source>
        <dbReference type="ARBA" id="ARBA00022801"/>
    </source>
</evidence>
<dbReference type="Pfam" id="PF07676">
    <property type="entry name" value="PD40"/>
    <property type="match status" value="3"/>
</dbReference>
<dbReference type="AlphaFoldDB" id="A0A829Y5T5"/>
<proteinExistence type="predicted"/>
<keyword evidence="1" id="KW-0378">Hydrolase</keyword>
<accession>A0A829Y5T5</accession>
<dbReference type="Gene3D" id="2.120.10.30">
    <property type="entry name" value="TolB, C-terminal domain"/>
    <property type="match status" value="2"/>
</dbReference>
<evidence type="ECO:0000256" key="3">
    <source>
        <dbReference type="ARBA" id="ARBA00022990"/>
    </source>
</evidence>
<evidence type="ECO:0000313" key="10">
    <source>
        <dbReference type="Proteomes" id="UP000445000"/>
    </source>
</evidence>
<feature type="signal peptide" evidence="7">
    <location>
        <begin position="1"/>
        <end position="25"/>
    </location>
</feature>
<dbReference type="Proteomes" id="UP000445000">
    <property type="component" value="Unassembled WGS sequence"/>
</dbReference>
<evidence type="ECO:0000313" key="9">
    <source>
        <dbReference type="EMBL" id="GFE78298.1"/>
    </source>
</evidence>
<gene>
    <name evidence="9" type="ORF">GCM10011487_02980</name>
</gene>
<dbReference type="Gene3D" id="3.40.50.1820">
    <property type="entry name" value="alpha/beta hydrolase"/>
    <property type="match status" value="1"/>
</dbReference>
<sequence>MLNPTLRALLLGWVACQFVPSMAMAATERRPLTADDINAVREIGDPQVSPDGQWVAYSVRTADPVKDKGTSHIWMSSWDGKQSVQLTNSDDSESSPRWSPDGKYLAFLTARGEDDPPEQVWLLDRQGGEAKPLTGFNGDVVDFEWSPDGKKLALIVSDEDPRKQRGADKDKTPLPIVIDRFYFKEDGTGYLGTQRRHLYVFDMATRKADNLTPDRFDESMPSWSPDGSRIAFYSNRNEDPDRNNEYGLYTIEPRAGANATLVTKFQGDAGDSSWMSAPTWRPDGRELAFVTAGDPKLIYYSVHNLAIVAATGGTSRIVTQALDRNVIEPHWSADGKSIYFLLEDDRNQVLSRLNVANGKIDRLLDGRRETTDYDLGNKGRIAVLDSTVDSPDAVYAFDGKQARMLSHHNDEWLASVQLGATEEISFPSKDGTRISGFVVTPPNYDANKRYPTLLWIHGGPVSQYANSFTLPWQIFASQGYVIVSANPRGSSGRGEAFTTAIYKDWGGKDSEDVLGAVDYVVQQGIADPNRLGVGGWSYGGILTNVVIAKDTRFKSATSGASISNVLAGYGTDMYIREYEMELGLPWKNLDTYLHNSYAFLHADRIKTPTLFLCGEQDFNVPLLNSEQMYQALRSLGVPTQLIIYPGEHHGIRKPTYLKDRMQRYLDWHGKYLNLPHT</sequence>
<feature type="chain" id="PRO_5032627254" description="Acyl-peptide hydrolase" evidence="7">
    <location>
        <begin position="26"/>
        <end position="677"/>
    </location>
</feature>
<dbReference type="InterPro" id="IPR011042">
    <property type="entry name" value="6-blade_b-propeller_TolB-like"/>
</dbReference>
<dbReference type="InterPro" id="IPR002471">
    <property type="entry name" value="Pept_S9_AS"/>
</dbReference>
<keyword evidence="10" id="KW-1185">Reference proteome</keyword>
<keyword evidence="2" id="KW-0720">Serine protease</keyword>
<keyword evidence="3" id="KW-0007">Acetylation</keyword>
<dbReference type="InterPro" id="IPR011659">
    <property type="entry name" value="WD40"/>
</dbReference>
<dbReference type="RefSeq" id="WP_202624542.1">
    <property type="nucleotide sequence ID" value="NZ_BLJN01000001.1"/>
</dbReference>